<proteinExistence type="predicted"/>
<accession>A0A8S1EY52</accession>
<dbReference type="EMBL" id="CADEPM010000003">
    <property type="protein sequence ID" value="CAB3402974.1"/>
    <property type="molecule type" value="Genomic_DNA"/>
</dbReference>
<comment type="caution">
    <text evidence="3">The sequence shown here is derived from an EMBL/GenBank/DDBJ whole genome shotgun (WGS) entry which is preliminary data.</text>
</comment>
<dbReference type="Pfam" id="PF00069">
    <property type="entry name" value="Pkinase"/>
    <property type="match status" value="1"/>
</dbReference>
<feature type="domain" description="Protein kinase" evidence="2">
    <location>
        <begin position="1"/>
        <end position="281"/>
    </location>
</feature>
<evidence type="ECO:0000313" key="4">
    <source>
        <dbReference type="Proteomes" id="UP000494206"/>
    </source>
</evidence>
<keyword evidence="4" id="KW-1185">Reference proteome</keyword>
<dbReference type="AlphaFoldDB" id="A0A8S1EY52"/>
<dbReference type="SMART" id="SM00220">
    <property type="entry name" value="S_TKc"/>
    <property type="match status" value="1"/>
</dbReference>
<gene>
    <name evidence="3" type="ORF">CBOVIS_LOCUS5505</name>
</gene>
<dbReference type="OrthoDB" id="5838465at2759"/>
<name>A0A8S1EY52_9PELO</name>
<reference evidence="3 4" key="1">
    <citation type="submission" date="2020-04" db="EMBL/GenBank/DDBJ databases">
        <authorList>
            <person name="Laetsch R D."/>
            <person name="Stevens L."/>
            <person name="Kumar S."/>
            <person name="Blaxter L. M."/>
        </authorList>
    </citation>
    <scope>NUCLEOTIDE SEQUENCE [LARGE SCALE GENOMIC DNA]</scope>
</reference>
<dbReference type="PANTHER" id="PTHR11909">
    <property type="entry name" value="CASEIN KINASE-RELATED"/>
    <property type="match status" value="1"/>
</dbReference>
<dbReference type="InterPro" id="IPR000719">
    <property type="entry name" value="Prot_kinase_dom"/>
</dbReference>
<sequence>MSEAVFTEKSATPVAFIDKKINALVKDLATQKRYVAKMQSRKKPRQQDLDLNTERVFLYENICKFRKEGYISQLADVGFDDDFRYLIVEDFGKDLTHYYSNYRPFDAPTTFLITYYSFQALKELHSWGYLHLDLRPSSFAVKQSFVLKLIDFYHVTPSKPKPKNSKTFRCDRFSPRVMYKKDQEFDEWADIEAWLFTMIFLTCENTLPWRNDRDADKILDAKEKFFKSQDGFSWCGSVGILPLVPFLMESKPSLTDFIEKLNELFSIEVLTYDEMEQPMWMLDGSVEQEKRPREPESSQNLSENMPSERKSERRLRSTERKSERKKKKSSVRPSMEVISDRNCNSSN</sequence>
<dbReference type="SUPFAM" id="SSF56112">
    <property type="entry name" value="Protein kinase-like (PK-like)"/>
    <property type="match status" value="1"/>
</dbReference>
<evidence type="ECO:0000313" key="3">
    <source>
        <dbReference type="EMBL" id="CAB3402974.1"/>
    </source>
</evidence>
<dbReference type="Proteomes" id="UP000494206">
    <property type="component" value="Unassembled WGS sequence"/>
</dbReference>
<feature type="region of interest" description="Disordered" evidence="1">
    <location>
        <begin position="286"/>
        <end position="347"/>
    </location>
</feature>
<dbReference type="GO" id="GO:0005524">
    <property type="term" value="F:ATP binding"/>
    <property type="evidence" value="ECO:0007669"/>
    <property type="project" value="InterPro"/>
</dbReference>
<dbReference type="Gene3D" id="1.10.510.10">
    <property type="entry name" value="Transferase(Phosphotransferase) domain 1"/>
    <property type="match status" value="1"/>
</dbReference>
<dbReference type="PROSITE" id="PS50011">
    <property type="entry name" value="PROTEIN_KINASE_DOM"/>
    <property type="match status" value="1"/>
</dbReference>
<protein>
    <recommendedName>
        <fullName evidence="2">Protein kinase domain-containing protein</fullName>
    </recommendedName>
</protein>
<organism evidence="3 4">
    <name type="scientific">Caenorhabditis bovis</name>
    <dbReference type="NCBI Taxonomy" id="2654633"/>
    <lineage>
        <taxon>Eukaryota</taxon>
        <taxon>Metazoa</taxon>
        <taxon>Ecdysozoa</taxon>
        <taxon>Nematoda</taxon>
        <taxon>Chromadorea</taxon>
        <taxon>Rhabditida</taxon>
        <taxon>Rhabditina</taxon>
        <taxon>Rhabditomorpha</taxon>
        <taxon>Rhabditoidea</taxon>
        <taxon>Rhabditidae</taxon>
        <taxon>Peloderinae</taxon>
        <taxon>Caenorhabditis</taxon>
    </lineage>
</organism>
<dbReference type="InterPro" id="IPR050235">
    <property type="entry name" value="CK1_Ser-Thr_kinase"/>
</dbReference>
<evidence type="ECO:0000256" key="1">
    <source>
        <dbReference type="SAM" id="MobiDB-lite"/>
    </source>
</evidence>
<evidence type="ECO:0000259" key="2">
    <source>
        <dbReference type="PROSITE" id="PS50011"/>
    </source>
</evidence>
<feature type="compositionally biased region" description="Basic and acidic residues" evidence="1">
    <location>
        <begin position="287"/>
        <end position="296"/>
    </location>
</feature>
<feature type="compositionally biased region" description="Basic and acidic residues" evidence="1">
    <location>
        <begin position="306"/>
        <end position="322"/>
    </location>
</feature>
<dbReference type="GO" id="GO:0004672">
    <property type="term" value="F:protein kinase activity"/>
    <property type="evidence" value="ECO:0007669"/>
    <property type="project" value="InterPro"/>
</dbReference>
<dbReference type="InterPro" id="IPR011009">
    <property type="entry name" value="Kinase-like_dom_sf"/>
</dbReference>